<evidence type="ECO:0000313" key="2">
    <source>
        <dbReference type="EMBL" id="QJA56204.1"/>
    </source>
</evidence>
<name>A0A6H2A028_9ZZZZ</name>
<dbReference type="EMBL" id="MT141205">
    <property type="protein sequence ID" value="QJA56204.1"/>
    <property type="molecule type" value="Genomic_DNA"/>
</dbReference>
<evidence type="ECO:0000313" key="1">
    <source>
        <dbReference type="EMBL" id="QJA53062.1"/>
    </source>
</evidence>
<dbReference type="AlphaFoldDB" id="A0A6H2A028"/>
<organism evidence="1">
    <name type="scientific">viral metagenome</name>
    <dbReference type="NCBI Taxonomy" id="1070528"/>
    <lineage>
        <taxon>unclassified sequences</taxon>
        <taxon>metagenomes</taxon>
        <taxon>organismal metagenomes</taxon>
    </lineage>
</organism>
<sequence length="46" mass="5697">MREGQRKYWQNGWQVRGGYFWTLAFHIGKYGVMVYYPGRIDIYKLY</sequence>
<accession>A0A6H2A028</accession>
<proteinExistence type="predicted"/>
<reference evidence="1" key="1">
    <citation type="submission" date="2020-03" db="EMBL/GenBank/DDBJ databases">
        <title>The deep terrestrial virosphere.</title>
        <authorList>
            <person name="Holmfeldt K."/>
            <person name="Nilsson E."/>
            <person name="Simone D."/>
            <person name="Lopez-Fernandez M."/>
            <person name="Wu X."/>
            <person name="de Brujin I."/>
            <person name="Lundin D."/>
            <person name="Andersson A."/>
            <person name="Bertilsson S."/>
            <person name="Dopson M."/>
        </authorList>
    </citation>
    <scope>NUCLEOTIDE SEQUENCE</scope>
    <source>
        <strain evidence="3">MM415A02964</strain>
        <strain evidence="2">MM415B01904</strain>
        <strain evidence="1">TM448A03175</strain>
    </source>
</reference>
<evidence type="ECO:0000313" key="3">
    <source>
        <dbReference type="EMBL" id="QJA71979.1"/>
    </source>
</evidence>
<dbReference type="EMBL" id="MT141914">
    <property type="protein sequence ID" value="QJA71979.1"/>
    <property type="molecule type" value="Genomic_DNA"/>
</dbReference>
<dbReference type="EMBL" id="MT144390">
    <property type="protein sequence ID" value="QJA53062.1"/>
    <property type="molecule type" value="Genomic_DNA"/>
</dbReference>
<protein>
    <submittedName>
        <fullName evidence="1">Uncharacterized protein</fullName>
    </submittedName>
</protein>
<gene>
    <name evidence="3" type="ORF">MM415A02964_0014</name>
    <name evidence="2" type="ORF">MM415B01904_0022</name>
    <name evidence="1" type="ORF">TM448A03175_0009</name>
</gene>